<gene>
    <name evidence="2" type="ORF">O0R41_16150</name>
</gene>
<dbReference type="RefSeq" id="WP_317517765.1">
    <property type="nucleotide sequence ID" value="NZ_JAPTHD010000008.1"/>
</dbReference>
<sequence length="94" mass="10224">MRAWFLLLGGLVVWTIHFFALYAIGSIFLTTTLGRALTLLMTIACLAAAAGVALIAWRAERDEAQARWIRVVSLWGVALSAIAIVWQGLVALLV</sequence>
<keyword evidence="1" id="KW-0812">Transmembrane</keyword>
<keyword evidence="3" id="KW-1185">Reference proteome</keyword>
<protein>
    <submittedName>
        <fullName evidence="2">Uncharacterized protein</fullName>
    </submittedName>
</protein>
<proteinExistence type="predicted"/>
<keyword evidence="1" id="KW-1133">Transmembrane helix</keyword>
<feature type="transmembrane region" description="Helical" evidence="1">
    <location>
        <begin position="7"/>
        <end position="30"/>
    </location>
</feature>
<dbReference type="Proteomes" id="UP001185984">
    <property type="component" value="Unassembled WGS sequence"/>
</dbReference>
<feature type="transmembrane region" description="Helical" evidence="1">
    <location>
        <begin position="36"/>
        <end position="57"/>
    </location>
</feature>
<accession>A0ABU4A0A4</accession>
<reference evidence="3" key="1">
    <citation type="journal article" date="2022" name="J Environ Chem Eng">
        <title>Biodegradation of petroleum oil using a constructed nonpathogenic and heavy metal-tolerant bacterial consortium isolated from marine sponges.</title>
        <authorList>
            <person name="Dechsakulwatana C."/>
            <person name="Rungsihiranrut A."/>
            <person name="Muangchinda C."/>
            <person name="Ningthoujam R."/>
            <person name="Klankeo P."/>
            <person name="Pinyakong O."/>
        </authorList>
    </citation>
    <scope>NUCLEOTIDE SEQUENCE [LARGE SCALE GENOMIC DNA]</scope>
    <source>
        <strain evidence="3">MO2-4</strain>
    </source>
</reference>
<evidence type="ECO:0000313" key="3">
    <source>
        <dbReference type="Proteomes" id="UP001185984"/>
    </source>
</evidence>
<dbReference type="EMBL" id="JAPTHD010000008">
    <property type="protein sequence ID" value="MDV5825139.1"/>
    <property type="molecule type" value="Genomic_DNA"/>
</dbReference>
<comment type="caution">
    <text evidence="2">The sequence shown here is derived from an EMBL/GenBank/DDBJ whole genome shotgun (WGS) entry which is preliminary data.</text>
</comment>
<evidence type="ECO:0000256" key="1">
    <source>
        <dbReference type="SAM" id="Phobius"/>
    </source>
</evidence>
<evidence type="ECO:0000313" key="2">
    <source>
        <dbReference type="EMBL" id="MDV5825139.1"/>
    </source>
</evidence>
<organism evidence="2 3">
    <name type="scientific">Sphingobium naphthae</name>
    <dbReference type="NCBI Taxonomy" id="1886786"/>
    <lineage>
        <taxon>Bacteria</taxon>
        <taxon>Pseudomonadati</taxon>
        <taxon>Pseudomonadota</taxon>
        <taxon>Alphaproteobacteria</taxon>
        <taxon>Sphingomonadales</taxon>
        <taxon>Sphingomonadaceae</taxon>
        <taxon>Sphingobium</taxon>
    </lineage>
</organism>
<keyword evidence="1" id="KW-0472">Membrane</keyword>
<name>A0ABU4A0A4_9SPHN</name>
<feature type="transmembrane region" description="Helical" evidence="1">
    <location>
        <begin position="69"/>
        <end position="93"/>
    </location>
</feature>